<feature type="binding site" evidence="1">
    <location>
        <position position="167"/>
    </location>
    <ligand>
        <name>Zn(2+)</name>
        <dbReference type="ChEBI" id="CHEBI:29105"/>
    </ligand>
</feature>
<dbReference type="EMBL" id="QCXQ01000006">
    <property type="protein sequence ID" value="PWF99546.1"/>
    <property type="molecule type" value="Genomic_DNA"/>
</dbReference>
<dbReference type="PANTHER" id="PTHR30037:SF4">
    <property type="entry name" value="DNA-3-METHYLADENINE GLYCOSYLASE I"/>
    <property type="match status" value="1"/>
</dbReference>
<dbReference type="Gene3D" id="1.10.340.30">
    <property type="entry name" value="Hypothetical protein, domain 2"/>
    <property type="match status" value="1"/>
</dbReference>
<dbReference type="InterPro" id="IPR052891">
    <property type="entry name" value="DNA-3mA_glycosylase"/>
</dbReference>
<dbReference type="GO" id="GO:0006284">
    <property type="term" value="P:base-excision repair"/>
    <property type="evidence" value="ECO:0007669"/>
    <property type="project" value="InterPro"/>
</dbReference>
<evidence type="ECO:0000313" key="3">
    <source>
        <dbReference type="Proteomes" id="UP000245080"/>
    </source>
</evidence>
<protein>
    <recommendedName>
        <fullName evidence="4">DNA-3-methyladenine glycosylase I</fullName>
    </recommendedName>
</protein>
<dbReference type="OrthoDB" id="9807664at2"/>
<comment type="caution">
    <text evidence="2">The sequence shown here is derived from an EMBL/GenBank/DDBJ whole genome shotgun (WGS) entry which is preliminary data.</text>
</comment>
<keyword evidence="1" id="KW-0862">Zinc</keyword>
<sequence length="176" mass="20544">MVDKQRCHWAEKSNALCRYHDEEWGVFQTDETALFEAMALEIFQAGLRWELILRYRPALRKSFYQFDPQRLAVVTPDFFEARLRDETIIQNRVKIQAVLINAKIIASSIAHGEGLNQLIASVMLDPMVPEEKMIREFESLMKAMGIRRMGPKTCRVFLMAVGRLEPHEEGCQWRKT</sequence>
<dbReference type="RefSeq" id="WP_109251004.1">
    <property type="nucleotide sequence ID" value="NZ_QCXQ01000006.1"/>
</dbReference>
<feature type="binding site" evidence="1">
    <location>
        <position position="20"/>
    </location>
    <ligand>
        <name>Zn(2+)</name>
        <dbReference type="ChEBI" id="CHEBI:29105"/>
    </ligand>
</feature>
<dbReference type="Pfam" id="PF03352">
    <property type="entry name" value="Adenine_glyco"/>
    <property type="match status" value="1"/>
</dbReference>
<evidence type="ECO:0000313" key="2">
    <source>
        <dbReference type="EMBL" id="PWF99546.1"/>
    </source>
</evidence>
<dbReference type="GO" id="GO:0008725">
    <property type="term" value="F:DNA-3-methyladenine glycosylase activity"/>
    <property type="evidence" value="ECO:0007669"/>
    <property type="project" value="InterPro"/>
</dbReference>
<dbReference type="InterPro" id="IPR005019">
    <property type="entry name" value="Adenine_glyco"/>
</dbReference>
<organism evidence="2 3">
    <name type="scientific">Levilactobacillus bambusae</name>
    <dbReference type="NCBI Taxonomy" id="2024736"/>
    <lineage>
        <taxon>Bacteria</taxon>
        <taxon>Bacillati</taxon>
        <taxon>Bacillota</taxon>
        <taxon>Bacilli</taxon>
        <taxon>Lactobacillales</taxon>
        <taxon>Lactobacillaceae</taxon>
        <taxon>Levilactobacillus</taxon>
    </lineage>
</organism>
<evidence type="ECO:0000256" key="1">
    <source>
        <dbReference type="PIRSR" id="PIRSR605019-1"/>
    </source>
</evidence>
<dbReference type="InterPro" id="IPR011257">
    <property type="entry name" value="DNA_glycosylase"/>
</dbReference>
<name>A0A2V1MWY6_9LACO</name>
<reference evidence="2 3" key="1">
    <citation type="journal article" date="2018" name="Int. J. Syst. Evol. Microbiol.">
        <title>Lactobacillus bambusae sp. nov., isolated from a traditional fermented Ma-bamboo shoots of Taiwan.</title>
        <authorList>
            <person name="Wang L.-T."/>
        </authorList>
    </citation>
    <scope>NUCLEOTIDE SEQUENCE [LARGE SCALE GENOMIC DNA]</scope>
    <source>
        <strain evidence="2 3">BS-W1</strain>
    </source>
</reference>
<keyword evidence="3" id="KW-1185">Reference proteome</keyword>
<dbReference type="SUPFAM" id="SSF48150">
    <property type="entry name" value="DNA-glycosylase"/>
    <property type="match status" value="1"/>
</dbReference>
<keyword evidence="1" id="KW-0479">Metal-binding</keyword>
<dbReference type="PANTHER" id="PTHR30037">
    <property type="entry name" value="DNA-3-METHYLADENINE GLYCOSYLASE 1"/>
    <property type="match status" value="1"/>
</dbReference>
<evidence type="ECO:0008006" key="4">
    <source>
        <dbReference type="Google" id="ProtNLM"/>
    </source>
</evidence>
<proteinExistence type="predicted"/>
<accession>A0A2V1MWY6</accession>
<feature type="binding site" evidence="1">
    <location>
        <position position="171"/>
    </location>
    <ligand>
        <name>Zn(2+)</name>
        <dbReference type="ChEBI" id="CHEBI:29105"/>
    </ligand>
</feature>
<dbReference type="AlphaFoldDB" id="A0A2V1MWY6"/>
<feature type="binding site" evidence="1">
    <location>
        <position position="7"/>
    </location>
    <ligand>
        <name>Zn(2+)</name>
        <dbReference type="ChEBI" id="CHEBI:29105"/>
    </ligand>
</feature>
<gene>
    <name evidence="2" type="ORF">DCM90_08875</name>
</gene>
<dbReference type="GO" id="GO:0046872">
    <property type="term" value="F:metal ion binding"/>
    <property type="evidence" value="ECO:0007669"/>
    <property type="project" value="UniProtKB-KW"/>
</dbReference>
<dbReference type="Proteomes" id="UP000245080">
    <property type="component" value="Unassembled WGS sequence"/>
</dbReference>